<evidence type="ECO:0000313" key="3">
    <source>
        <dbReference type="Proteomes" id="UP000238220"/>
    </source>
</evidence>
<name>A0A2S5TGC5_9GAMM</name>
<dbReference type="OrthoDB" id="8533047at2"/>
<feature type="transmembrane region" description="Helical" evidence="1">
    <location>
        <begin position="17"/>
        <end position="34"/>
    </location>
</feature>
<sequence>MAQTPHGSFLRHRGYRYLKLASLLCIVCILIYGWHDPQDGPNGGSWLGYTLGTVGAGLIGWLAWLGVRKRRYSSTAGTVKGWLSAHVYLGLALITVATLHTGFQFGWNIHTAAYVLMLMVILSGIFGIGVYVRMPTLITENMGASDRETLIDEILDLNQQALKLADPLGPEVHRIIARSTERMRLGGGLWAQLFGPLPPGRRAIDELRKIVVDEERAANAKTFDPQSSTVMFMAGELAQAKKRGEIAEKSRQLMELIGRRNALIVRVNRDIQLHAQMQIWLYFHVPLTVALLAALAAHVISVFLYW</sequence>
<keyword evidence="3" id="KW-1185">Reference proteome</keyword>
<protein>
    <submittedName>
        <fullName evidence="2">Uncharacterized protein</fullName>
    </submittedName>
</protein>
<dbReference type="EMBL" id="PSNW01000005">
    <property type="protein sequence ID" value="PPE73888.1"/>
    <property type="molecule type" value="Genomic_DNA"/>
</dbReference>
<dbReference type="Proteomes" id="UP000238220">
    <property type="component" value="Unassembled WGS sequence"/>
</dbReference>
<dbReference type="RefSeq" id="WP_104230402.1">
    <property type="nucleotide sequence ID" value="NZ_PSNW01000005.1"/>
</dbReference>
<feature type="transmembrane region" description="Helical" evidence="1">
    <location>
        <begin position="87"/>
        <end position="107"/>
    </location>
</feature>
<accession>A0A2S5TGC5</accession>
<proteinExistence type="predicted"/>
<evidence type="ECO:0000256" key="1">
    <source>
        <dbReference type="SAM" id="Phobius"/>
    </source>
</evidence>
<keyword evidence="1" id="KW-0472">Membrane</keyword>
<reference evidence="2 3" key="1">
    <citation type="submission" date="2018-02" db="EMBL/GenBank/DDBJ databases">
        <title>Genome sequencing of Solimonas sp. HR-BB.</title>
        <authorList>
            <person name="Lee Y."/>
            <person name="Jeon C.O."/>
        </authorList>
    </citation>
    <scope>NUCLEOTIDE SEQUENCE [LARGE SCALE GENOMIC DNA]</scope>
    <source>
        <strain evidence="2 3">HR-BB</strain>
    </source>
</reference>
<keyword evidence="1" id="KW-0812">Transmembrane</keyword>
<keyword evidence="1" id="KW-1133">Transmembrane helix</keyword>
<comment type="caution">
    <text evidence="2">The sequence shown here is derived from an EMBL/GenBank/DDBJ whole genome shotgun (WGS) entry which is preliminary data.</text>
</comment>
<gene>
    <name evidence="2" type="ORF">C3942_10840</name>
</gene>
<dbReference type="AlphaFoldDB" id="A0A2S5TGC5"/>
<evidence type="ECO:0000313" key="2">
    <source>
        <dbReference type="EMBL" id="PPE73888.1"/>
    </source>
</evidence>
<organism evidence="2 3">
    <name type="scientific">Solimonas fluminis</name>
    <dbReference type="NCBI Taxonomy" id="2086571"/>
    <lineage>
        <taxon>Bacteria</taxon>
        <taxon>Pseudomonadati</taxon>
        <taxon>Pseudomonadota</taxon>
        <taxon>Gammaproteobacteria</taxon>
        <taxon>Nevskiales</taxon>
        <taxon>Nevskiaceae</taxon>
        <taxon>Solimonas</taxon>
    </lineage>
</organism>
<feature type="transmembrane region" description="Helical" evidence="1">
    <location>
        <begin position="46"/>
        <end position="67"/>
    </location>
</feature>
<feature type="transmembrane region" description="Helical" evidence="1">
    <location>
        <begin position="279"/>
        <end position="305"/>
    </location>
</feature>
<feature type="transmembrane region" description="Helical" evidence="1">
    <location>
        <begin position="113"/>
        <end position="132"/>
    </location>
</feature>